<dbReference type="PATRIC" id="fig|1637645.4.peg.5244"/>
<name>A0A0F5YEG0_9CYAN</name>
<evidence type="ECO:0000259" key="2">
    <source>
        <dbReference type="PROSITE" id="PS50851"/>
    </source>
</evidence>
<proteinExistence type="predicted"/>
<dbReference type="SUPFAM" id="SSF50341">
    <property type="entry name" value="CheW-like"/>
    <property type="match status" value="1"/>
</dbReference>
<dbReference type="InterPro" id="IPR039315">
    <property type="entry name" value="CheW"/>
</dbReference>
<dbReference type="PANTHER" id="PTHR22617:SF23">
    <property type="entry name" value="CHEMOTAXIS PROTEIN CHEW"/>
    <property type="match status" value="1"/>
</dbReference>
<protein>
    <submittedName>
        <fullName evidence="3">Chemotaxis protein</fullName>
    </submittedName>
</protein>
<feature type="region of interest" description="Disordered" evidence="1">
    <location>
        <begin position="1"/>
        <end position="25"/>
    </location>
</feature>
<comment type="caution">
    <text evidence="3">The sequence shown here is derived from an EMBL/GenBank/DDBJ whole genome shotgun (WGS) entry which is preliminary data.</text>
</comment>
<dbReference type="Gene3D" id="2.30.30.40">
    <property type="entry name" value="SH3 Domains"/>
    <property type="match status" value="1"/>
</dbReference>
<dbReference type="PANTHER" id="PTHR22617">
    <property type="entry name" value="CHEMOTAXIS SENSOR HISTIDINE KINASE-RELATED"/>
    <property type="match status" value="1"/>
</dbReference>
<reference evidence="3 4" key="1">
    <citation type="submission" date="2015-06" db="EMBL/GenBank/DDBJ databases">
        <title>Draft genome assembly of filamentous brackish cyanobacterium Limnoraphis robusta strain CS-951.</title>
        <authorList>
            <person name="Willis A."/>
            <person name="Parks M."/>
            <person name="Burford M.A."/>
        </authorList>
    </citation>
    <scope>NUCLEOTIDE SEQUENCE [LARGE SCALE GENOMIC DNA]</scope>
    <source>
        <strain evidence="3 4">CS-951</strain>
    </source>
</reference>
<feature type="domain" description="CheW-like" evidence="2">
    <location>
        <begin position="26"/>
        <end position="172"/>
    </location>
</feature>
<dbReference type="AlphaFoldDB" id="A0A0F5YEG0"/>
<dbReference type="Gene3D" id="2.40.50.180">
    <property type="entry name" value="CheA-289, Domain 4"/>
    <property type="match status" value="1"/>
</dbReference>
<evidence type="ECO:0000313" key="4">
    <source>
        <dbReference type="Proteomes" id="UP000033607"/>
    </source>
</evidence>
<accession>A0A0F5YEG0</accession>
<dbReference type="InterPro" id="IPR036061">
    <property type="entry name" value="CheW-like_dom_sf"/>
</dbReference>
<gene>
    <name evidence="3" type="ORF">WN50_15135</name>
</gene>
<sequence>MVGNPDFLTGQSPDSPEFQELETPEGEPHLRFYLPSGMELALSAIGIKEVLSQSPDRMTPIPNVSPLLLGTLNIRGRVVWVADLGQFLGDQIPLDTDRTEIPVIAVEDQDTILGLAVEAISDIVWLDVEQMKMPTQLPDSMAPFIKGECQMGDAEEPLRLLDQIAIVRSARWGAA</sequence>
<dbReference type="OrthoDB" id="483582at2"/>
<dbReference type="EMBL" id="LATL02000264">
    <property type="protein sequence ID" value="KKD37299.1"/>
    <property type="molecule type" value="Genomic_DNA"/>
</dbReference>
<dbReference type="Proteomes" id="UP000033607">
    <property type="component" value="Unassembled WGS sequence"/>
</dbReference>
<dbReference type="PROSITE" id="PS50851">
    <property type="entry name" value="CHEW"/>
    <property type="match status" value="1"/>
</dbReference>
<dbReference type="GO" id="GO:0006935">
    <property type="term" value="P:chemotaxis"/>
    <property type="evidence" value="ECO:0007669"/>
    <property type="project" value="InterPro"/>
</dbReference>
<evidence type="ECO:0000256" key="1">
    <source>
        <dbReference type="SAM" id="MobiDB-lite"/>
    </source>
</evidence>
<dbReference type="GO" id="GO:0005829">
    <property type="term" value="C:cytosol"/>
    <property type="evidence" value="ECO:0007669"/>
    <property type="project" value="TreeGrafter"/>
</dbReference>
<dbReference type="InterPro" id="IPR002545">
    <property type="entry name" value="CheW-lke_dom"/>
</dbReference>
<dbReference type="SMART" id="SM00260">
    <property type="entry name" value="CheW"/>
    <property type="match status" value="1"/>
</dbReference>
<dbReference type="GO" id="GO:0007165">
    <property type="term" value="P:signal transduction"/>
    <property type="evidence" value="ECO:0007669"/>
    <property type="project" value="InterPro"/>
</dbReference>
<dbReference type="Pfam" id="PF01584">
    <property type="entry name" value="CheW"/>
    <property type="match status" value="1"/>
</dbReference>
<dbReference type="RefSeq" id="WP_046279394.1">
    <property type="nucleotide sequence ID" value="NZ_LATL02000264.1"/>
</dbReference>
<evidence type="ECO:0000313" key="3">
    <source>
        <dbReference type="EMBL" id="KKD37299.1"/>
    </source>
</evidence>
<organism evidence="3 4">
    <name type="scientific">Limnoraphis robusta CS-951</name>
    <dbReference type="NCBI Taxonomy" id="1637645"/>
    <lineage>
        <taxon>Bacteria</taxon>
        <taxon>Bacillati</taxon>
        <taxon>Cyanobacteriota</taxon>
        <taxon>Cyanophyceae</taxon>
        <taxon>Oscillatoriophycideae</taxon>
        <taxon>Oscillatoriales</taxon>
        <taxon>Sirenicapillariaceae</taxon>
        <taxon>Limnoraphis</taxon>
    </lineage>
</organism>